<dbReference type="Gene3D" id="3.30.830.10">
    <property type="entry name" value="Metalloenzyme, LuxS/M16 peptidase-like"/>
    <property type="match status" value="4"/>
</dbReference>
<dbReference type="Pfam" id="PF22516">
    <property type="entry name" value="PreP_C"/>
    <property type="match status" value="1"/>
</dbReference>
<dbReference type="GO" id="GO:0046872">
    <property type="term" value="F:metal ion binding"/>
    <property type="evidence" value="ECO:0007669"/>
    <property type="project" value="InterPro"/>
</dbReference>
<dbReference type="Pfam" id="PF05193">
    <property type="entry name" value="Peptidase_M16_C"/>
    <property type="match status" value="1"/>
</dbReference>
<dbReference type="SMART" id="SM01264">
    <property type="entry name" value="M16C_associated"/>
    <property type="match status" value="1"/>
</dbReference>
<dbReference type="EMBL" id="CP019962">
    <property type="protein sequence ID" value="ARD65891.1"/>
    <property type="molecule type" value="Genomic_DNA"/>
</dbReference>
<dbReference type="SUPFAM" id="SSF63411">
    <property type="entry name" value="LuxS/MPP-like metallohydrolase"/>
    <property type="match status" value="4"/>
</dbReference>
<dbReference type="AlphaFoldDB" id="A0AAC9W358"/>
<evidence type="ECO:0000313" key="3">
    <source>
        <dbReference type="Proteomes" id="UP000192391"/>
    </source>
</evidence>
<sequence>MKIRRNRLKVHDNHHGFTLLREENIEEVNGVARVFEHDKTGARLIYISNDDDNKVFHIGFRTPSDNSTGVAHIMEHSVLCGSRKYPVKEPFVELAKGSMNTFLNAMTYPDKTVYPIASTNDKDFMNLMDVYLDAVFYPDIYNTPHIFHQEGWHYHLENKEDPITYNGVVYNEMKGVYSSPEEVLQRKIFQTLYPDSIYGEESGGYPENIPDLTFEDFAAFHKKLYHPSNSYIYLYGDGDMDAHLKYLDEAYLSQFDRADIDSEIPIQVPFEEMAVASDSYPIPSDEDQKNKDYLSLSYVLENEPTFEDILAFDVLGHILLGANSAPLKKALLDLNICKEVDYAYSSSMKQPYFSIVLKHTDEKYKELFIETVEKTLEDLVKNGLDKRSVEAGININEFMLIEGEYGSYPKGLMYGLEMFDTWLYGGDPLSHLKYRDAISKLRMSSENRGFEALIARYLLGNPHQAFVSIHPDSSLAEKKEKAFSDKLEAYKKSLSPEELDDLVADTQALLERQNTEDSPEALESIPKLSLDEINKKARKVVLYEEEFKGHKLLYHPGYTGGIAYVKFYFDTHTVPQEDLKYLSLVNKIIGRVSTEDYDYERLNQEIEISTGGISSSVETYDNIKESGRYESKFAIKGKAVVANVKRLLELIESTILRSRFDERHLIEDIVGEIRMNKENQFLMGGHTVSVQRLQSYYSQSARMFEELGGVEFYQFLADLDDHFDERWEELSAKLKEVANTIFNKKGMIISITGDKDLKEPVLEAVGSFLENLPDRDLETYRYHFDLEVKDEGFMTAAKIQYVSKGFNIRDLGYTYNGSMLVLKSILAMDYLWNRIRVQGGAYGAHFGINRAGELYFASFRDPNLSKTLDAYNEAFEYVENLDVSRREMEKYIIGTISSKDVPLSTALKADSADTMYFNKTTQEDLQKERDEILGTTNESLRGTAAMIREAMDKNVLCVIGSEEAVRAAEDEFKEIKYIK</sequence>
<dbReference type="InterPro" id="IPR007863">
    <property type="entry name" value="Peptidase_M16_C"/>
</dbReference>
<dbReference type="PANTHER" id="PTHR43016">
    <property type="entry name" value="PRESEQUENCE PROTEASE"/>
    <property type="match status" value="1"/>
</dbReference>
<dbReference type="GO" id="GO:0004222">
    <property type="term" value="F:metalloendopeptidase activity"/>
    <property type="evidence" value="ECO:0007669"/>
    <property type="project" value="TreeGrafter"/>
</dbReference>
<dbReference type="PANTHER" id="PTHR43016:SF13">
    <property type="entry name" value="PRESEQUENCE PROTEASE, MITOCHONDRIAL"/>
    <property type="match status" value="1"/>
</dbReference>
<gene>
    <name evidence="2" type="ORF">B2M23_10215</name>
</gene>
<dbReference type="FunFam" id="3.30.830.10:FF:000034">
    <property type="entry name" value="presequence protease 1, chloroplastic/mitochondrial"/>
    <property type="match status" value="1"/>
</dbReference>
<dbReference type="Pfam" id="PF00675">
    <property type="entry name" value="Peptidase_M16"/>
    <property type="match status" value="1"/>
</dbReference>
<dbReference type="GO" id="GO:0016485">
    <property type="term" value="P:protein processing"/>
    <property type="evidence" value="ECO:0007669"/>
    <property type="project" value="TreeGrafter"/>
</dbReference>
<name>A0AAC9W358_EUBLI</name>
<dbReference type="InterPro" id="IPR013578">
    <property type="entry name" value="Peptidase_M16C_assoc"/>
</dbReference>
<organism evidence="2 3">
    <name type="scientific">Eubacterium limosum</name>
    <dbReference type="NCBI Taxonomy" id="1736"/>
    <lineage>
        <taxon>Bacteria</taxon>
        <taxon>Bacillati</taxon>
        <taxon>Bacillota</taxon>
        <taxon>Clostridia</taxon>
        <taxon>Eubacteriales</taxon>
        <taxon>Eubacteriaceae</taxon>
        <taxon>Eubacterium</taxon>
    </lineage>
</organism>
<accession>A0AAC9W358</accession>
<feature type="domain" description="Peptidase M16C associated" evidence="1">
    <location>
        <begin position="469"/>
        <end position="719"/>
    </location>
</feature>
<protein>
    <submittedName>
        <fullName evidence="2">Peptidase M16</fullName>
    </submittedName>
</protein>
<dbReference type="KEGG" id="elim:B2M23_10215"/>
<dbReference type="InterPro" id="IPR011765">
    <property type="entry name" value="Pept_M16_N"/>
</dbReference>
<evidence type="ECO:0000259" key="1">
    <source>
        <dbReference type="SMART" id="SM01264"/>
    </source>
</evidence>
<proteinExistence type="predicted"/>
<dbReference type="Pfam" id="PF08367">
    <property type="entry name" value="M16C_assoc"/>
    <property type="match status" value="1"/>
</dbReference>
<reference evidence="3" key="1">
    <citation type="journal article" date="2017" name="Sci. Rep.">
        <title>Determination of the Genome and Primary Transcriptome of Syngas Fermenting Eubacterium limosum ATCC 8486.</title>
        <authorList>
            <person name="Song Y."/>
            <person name="Shin J."/>
            <person name="Jeong Y."/>
            <person name="Jin S."/>
            <person name="Lee J.K."/>
            <person name="Kim D.R."/>
            <person name="Kim S.C."/>
            <person name="Cho S."/>
            <person name="Cho B.K."/>
        </authorList>
    </citation>
    <scope>NUCLEOTIDE SEQUENCE [LARGE SCALE GENOMIC DNA]</scope>
    <source>
        <strain evidence="3">ATCC 8486</strain>
    </source>
</reference>
<dbReference type="InterPro" id="IPR055130">
    <property type="entry name" value="PreP_C"/>
</dbReference>
<evidence type="ECO:0000313" key="2">
    <source>
        <dbReference type="EMBL" id="ARD65891.1"/>
    </source>
</evidence>
<dbReference type="Proteomes" id="UP000192391">
    <property type="component" value="Chromosome"/>
</dbReference>
<dbReference type="InterPro" id="IPR011249">
    <property type="entry name" value="Metalloenz_LuxS/M16"/>
</dbReference>